<dbReference type="InterPro" id="IPR002126">
    <property type="entry name" value="Cadherin-like_dom"/>
</dbReference>
<dbReference type="Gene3D" id="2.60.40.60">
    <property type="entry name" value="Cadherins"/>
    <property type="match status" value="3"/>
</dbReference>
<comment type="cofactor">
    <cofactor evidence="1">
        <name>Ca(2+)</name>
        <dbReference type="ChEBI" id="CHEBI:29108"/>
    </cofactor>
</comment>
<dbReference type="InterPro" id="IPR018511">
    <property type="entry name" value="Hemolysin-typ_Ca-bd_CS"/>
</dbReference>
<dbReference type="PANTHER" id="PTHR38340:SF1">
    <property type="entry name" value="S-LAYER PROTEIN"/>
    <property type="match status" value="1"/>
</dbReference>
<dbReference type="Proteomes" id="UP000254575">
    <property type="component" value="Unassembled WGS sequence"/>
</dbReference>
<keyword evidence="10" id="KW-1185">Reference proteome</keyword>
<evidence type="ECO:0000313" key="9">
    <source>
        <dbReference type="EMBL" id="SUO91672.1"/>
    </source>
</evidence>
<dbReference type="InterPro" id="IPR050557">
    <property type="entry name" value="RTX_toxin/Mannuronan_C5-epim"/>
</dbReference>
<dbReference type="SUPFAM" id="SSF55486">
    <property type="entry name" value="Metalloproteases ('zincins'), catalytic domain"/>
    <property type="match status" value="1"/>
</dbReference>
<dbReference type="EMBL" id="UHIA01000003">
    <property type="protein sequence ID" value="SUO91672.1"/>
    <property type="molecule type" value="Genomic_DNA"/>
</dbReference>
<protein>
    <submittedName>
        <fullName evidence="9">Serralysin B</fullName>
        <ecNumber evidence="9">3.4.24.40</ecNumber>
    </submittedName>
</protein>
<evidence type="ECO:0000256" key="3">
    <source>
        <dbReference type="ARBA" id="ARBA00009490"/>
    </source>
</evidence>
<name>A0A380MJ80_9GAMM</name>
<evidence type="ECO:0000313" key="10">
    <source>
        <dbReference type="Proteomes" id="UP000254575"/>
    </source>
</evidence>
<keyword evidence="5" id="KW-0677">Repeat</keyword>
<dbReference type="SMART" id="SM00235">
    <property type="entry name" value="ZnMc"/>
    <property type="match status" value="1"/>
</dbReference>
<dbReference type="PANTHER" id="PTHR38340">
    <property type="entry name" value="S-LAYER PROTEIN"/>
    <property type="match status" value="1"/>
</dbReference>
<keyword evidence="6" id="KW-0106">Calcium</keyword>
<evidence type="ECO:0000256" key="1">
    <source>
        <dbReference type="ARBA" id="ARBA00001913"/>
    </source>
</evidence>
<evidence type="ECO:0000256" key="6">
    <source>
        <dbReference type="ARBA" id="ARBA00022837"/>
    </source>
</evidence>
<dbReference type="GO" id="GO:0007156">
    <property type="term" value="P:homophilic cell adhesion via plasma membrane adhesion molecules"/>
    <property type="evidence" value="ECO:0007669"/>
    <property type="project" value="InterPro"/>
</dbReference>
<dbReference type="RefSeq" id="WP_115217578.1">
    <property type="nucleotide sequence ID" value="NZ_UHIA01000003.1"/>
</dbReference>
<dbReference type="InterPro" id="IPR024079">
    <property type="entry name" value="MetalloPept_cat_dom_sf"/>
</dbReference>
<evidence type="ECO:0000256" key="2">
    <source>
        <dbReference type="ARBA" id="ARBA00004613"/>
    </source>
</evidence>
<organism evidence="9 10">
    <name type="scientific">Suttonella indologenes</name>
    <dbReference type="NCBI Taxonomy" id="13276"/>
    <lineage>
        <taxon>Bacteria</taxon>
        <taxon>Pseudomonadati</taxon>
        <taxon>Pseudomonadota</taxon>
        <taxon>Gammaproteobacteria</taxon>
        <taxon>Cardiobacteriales</taxon>
        <taxon>Cardiobacteriaceae</taxon>
        <taxon>Suttonella</taxon>
    </lineage>
</organism>
<dbReference type="GO" id="GO:0006508">
    <property type="term" value="P:proteolysis"/>
    <property type="evidence" value="ECO:0007669"/>
    <property type="project" value="InterPro"/>
</dbReference>
<evidence type="ECO:0000256" key="4">
    <source>
        <dbReference type="ARBA" id="ARBA00022525"/>
    </source>
</evidence>
<dbReference type="Gene3D" id="3.40.390.10">
    <property type="entry name" value="Collagenase (Catalytic Domain)"/>
    <property type="match status" value="1"/>
</dbReference>
<dbReference type="PRINTS" id="PR00313">
    <property type="entry name" value="CABNDNGRPT"/>
</dbReference>
<dbReference type="InterPro" id="IPR001343">
    <property type="entry name" value="Hemolysn_Ca-bd"/>
</dbReference>
<keyword evidence="9" id="KW-0378">Hydrolase</keyword>
<dbReference type="GO" id="GO:0008270">
    <property type="term" value="F:zinc ion binding"/>
    <property type="evidence" value="ECO:0007669"/>
    <property type="project" value="InterPro"/>
</dbReference>
<dbReference type="PROSITE" id="PS00330">
    <property type="entry name" value="HEMOLYSIN_CALCIUM"/>
    <property type="match status" value="3"/>
</dbReference>
<dbReference type="AlphaFoldDB" id="A0A380MJ80"/>
<dbReference type="GO" id="GO:0008237">
    <property type="term" value="F:metallopeptidase activity"/>
    <property type="evidence" value="ECO:0007669"/>
    <property type="project" value="InterPro"/>
</dbReference>
<dbReference type="GO" id="GO:0016020">
    <property type="term" value="C:membrane"/>
    <property type="evidence" value="ECO:0007669"/>
    <property type="project" value="InterPro"/>
</dbReference>
<feature type="domain" description="Cadherin" evidence="8">
    <location>
        <begin position="167"/>
        <end position="267"/>
    </location>
</feature>
<dbReference type="InterPro" id="IPR011049">
    <property type="entry name" value="Serralysin-like_metalloprot_C"/>
</dbReference>
<dbReference type="EC" id="3.4.24.40" evidence="9"/>
<dbReference type="Gene3D" id="2.150.10.10">
    <property type="entry name" value="Serralysin-like metalloprotease, C-terminal"/>
    <property type="match status" value="2"/>
</dbReference>
<dbReference type="GO" id="GO:0005615">
    <property type="term" value="C:extracellular space"/>
    <property type="evidence" value="ECO:0007669"/>
    <property type="project" value="InterPro"/>
</dbReference>
<dbReference type="InterPro" id="IPR006026">
    <property type="entry name" value="Peptidase_Metallo"/>
</dbReference>
<dbReference type="OrthoDB" id="733404at2"/>
<dbReference type="InterPro" id="IPR013858">
    <property type="entry name" value="Peptidase_M10B_C"/>
</dbReference>
<feature type="compositionally biased region" description="Pro residues" evidence="7">
    <location>
        <begin position="368"/>
        <end position="382"/>
    </location>
</feature>
<proteinExistence type="inferred from homology"/>
<dbReference type="Pfam" id="PF08548">
    <property type="entry name" value="Peptidase_M10_C"/>
    <property type="match status" value="1"/>
</dbReference>
<evidence type="ECO:0000256" key="5">
    <source>
        <dbReference type="ARBA" id="ARBA00022737"/>
    </source>
</evidence>
<dbReference type="PROSITE" id="PS50268">
    <property type="entry name" value="CADHERIN_2"/>
    <property type="match status" value="1"/>
</dbReference>
<comment type="subcellular location">
    <subcellularLocation>
        <location evidence="2">Secreted</location>
    </subcellularLocation>
</comment>
<sequence length="930" mass="101105">MYRLGSYYQNTFTANYSSHYSNYYNSYSNFYGTYGNYFNNYYQPNYAPTTPEFTYISNSLVRGQAKSGDLIAAVRSFDANGDSINYYLSGNHSNYYSIDAKTGYIYLTSTGAYAMNNGYPLPPINVIAHDGRASSSTSTLQFSDPEPVAVNHAPQTPVVTSQVTQFVKGQAKIGDIVAKASAKDIDGDQVTYHLAENPNNVYVIDAKTGVVTLSARGVAMVNAGQNLPDLKVLAYDGQATSEVGRLDVADTIVKVTAVNHAPQTPVFTSPVKQFVKGQAKVGDIVAKAAAKDIDGDQLSYYLVNDHNNPYVINHKTGVVSLSSVGVSMINAGQNLPDLKVVAYDGKAISSIGTLDVANTVNGHVDRPTPTPTPSNPAPKPPVYEPVKTQFEVDTRFHDSRDLNKVELPYFIKILNGEKSGYLHKTWDGPGSGANISYEFATSASDSGSGYAFTVRGFQKYSNTQKQAVRDALKLYEEQTNLKFTEKAPGSGGKANFKFYLDDLTVDKTYANNHRHFGTENTSEDHNPVAYKCNCASCSKQTVNGDKAFDSFVAGYAYFGGDVHMNSTKFGGDTDLNRDTKIIETVNGRYTSWISGGFGTLIHEIGHSVGLTHPFDGNHRIQKNSAEDKSHLTMMSYSNDIKEHVVLQNGQTVYTTVSTSNFGIFDLAALHYRFGVNKSQHAGDTTYTFKDFNPKTLGNDIYIWDGSGNDTFDGSAETQNLYINLTPGSWIYRGDYKADTLVYDAKGNPVGDQMFIGFGTQIENLKGGRGNDILIGNETNNHIQGGAGNDRIEGGAGKDWLEGGAGNDILIGGSGQDILVGGTGKDKFVFNSLNSEDRDVVLDFNMRESDSIVLDASVFGHLGKGMLRSDYFVSGANATAKDSNDHIIFDTVSKQLYYDADGNGSKAAVAIAQFKGLDYLDNQHIHIESIV</sequence>
<dbReference type="Pfam" id="PF00353">
    <property type="entry name" value="HemolysinCabind"/>
    <property type="match status" value="1"/>
</dbReference>
<comment type="similarity">
    <text evidence="3">Belongs to the peptidase M10B family.</text>
</comment>
<dbReference type="GO" id="GO:0005509">
    <property type="term" value="F:calcium ion binding"/>
    <property type="evidence" value="ECO:0007669"/>
    <property type="project" value="InterPro"/>
</dbReference>
<feature type="region of interest" description="Disordered" evidence="7">
    <location>
        <begin position="363"/>
        <end position="382"/>
    </location>
</feature>
<reference evidence="9 10" key="1">
    <citation type="submission" date="2018-06" db="EMBL/GenBank/DDBJ databases">
        <authorList>
            <consortium name="Pathogen Informatics"/>
            <person name="Doyle S."/>
        </authorList>
    </citation>
    <scope>NUCLEOTIDE SEQUENCE [LARGE SCALE GENOMIC DNA]</scope>
    <source>
        <strain evidence="9 10">NCTC10717</strain>
    </source>
</reference>
<dbReference type="SUPFAM" id="SSF51120">
    <property type="entry name" value="beta-Roll"/>
    <property type="match status" value="1"/>
</dbReference>
<accession>A0A380MJ80</accession>
<evidence type="ECO:0000259" key="8">
    <source>
        <dbReference type="PROSITE" id="PS50268"/>
    </source>
</evidence>
<gene>
    <name evidence="9" type="primary">prtB</name>
    <name evidence="9" type="ORF">NCTC10717_00260</name>
</gene>
<keyword evidence="4" id="KW-0964">Secreted</keyword>
<evidence type="ECO:0000256" key="7">
    <source>
        <dbReference type="SAM" id="MobiDB-lite"/>
    </source>
</evidence>